<protein>
    <recommendedName>
        <fullName evidence="3">Glycine hydroxymethyltransferase</fullName>
    </recommendedName>
</protein>
<dbReference type="EMBL" id="AAKL01000022">
    <property type="protein sequence ID" value="EAP72882.1"/>
    <property type="molecule type" value="Genomic_DNA"/>
</dbReference>
<reference evidence="1 2" key="1">
    <citation type="journal article" date="2006" name="Mol. Plant Microbe Interact.">
        <title>Identification of open reading frames unique to a select agent: Ralstonia solanacearum race 3 biovar 2.</title>
        <authorList>
            <person name="Gabriel D.W."/>
            <person name="Allen C."/>
            <person name="Schell M."/>
            <person name="Denny T.P."/>
            <person name="Greenberg J.T."/>
            <person name="Duan Y.P."/>
            <person name="Flores-Cruz Z."/>
            <person name="Huang Q."/>
            <person name="Clifford J.M."/>
            <person name="Presting G."/>
            <person name="Gonzalez E.T."/>
            <person name="Reddy J."/>
            <person name="Elphinstone J."/>
            <person name="Swanson J."/>
            <person name="Yao J."/>
            <person name="Mulholland V."/>
            <person name="Liu L."/>
            <person name="Farmerie W."/>
            <person name="Patnaikuni M."/>
            <person name="Balogh B."/>
            <person name="Norman D."/>
            <person name="Alvarez A."/>
            <person name="Castillo J.A."/>
            <person name="Jones J."/>
            <person name="Saddler G."/>
            <person name="Walunas T."/>
            <person name="Zhukov A."/>
            <person name="Mikhailova N."/>
        </authorList>
    </citation>
    <scope>NUCLEOTIDE SEQUENCE [LARGE SCALE GENOMIC DNA]</scope>
    <source>
        <strain evidence="1 2">UW551</strain>
    </source>
</reference>
<organism evidence="1 2">
    <name type="scientific">Ralstonia solanacearum (strain UW551)</name>
    <dbReference type="NCBI Taxonomy" id="342110"/>
    <lineage>
        <taxon>Bacteria</taxon>
        <taxon>Pseudomonadati</taxon>
        <taxon>Pseudomonadota</taxon>
        <taxon>Betaproteobacteria</taxon>
        <taxon>Burkholderiales</taxon>
        <taxon>Burkholderiaceae</taxon>
        <taxon>Ralstonia</taxon>
        <taxon>Ralstonia solanacearum species complex</taxon>
    </lineage>
</organism>
<comment type="caution">
    <text evidence="1">The sequence shown here is derived from an EMBL/GenBank/DDBJ whole genome shotgun (WGS) entry which is preliminary data.</text>
</comment>
<dbReference type="Proteomes" id="UP000005933">
    <property type="component" value="Unassembled WGS sequence"/>
</dbReference>
<dbReference type="AlphaFoldDB" id="A0AB33VFR5"/>
<evidence type="ECO:0000313" key="2">
    <source>
        <dbReference type="Proteomes" id="UP000005933"/>
    </source>
</evidence>
<name>A0AB33VFR5_RALSU</name>
<accession>A0AB33VFR5</accession>
<evidence type="ECO:0008006" key="3">
    <source>
        <dbReference type="Google" id="ProtNLM"/>
    </source>
</evidence>
<proteinExistence type="predicted"/>
<gene>
    <name evidence="1" type="ORF">RRSL_02056</name>
</gene>
<evidence type="ECO:0000313" key="1">
    <source>
        <dbReference type="EMBL" id="EAP72882.1"/>
    </source>
</evidence>
<sequence length="461" mass="51239">MPRRIGASEWVGSATRRRSAYRTGTGGVVAVKVFNARHFLRHIAASVLREFTQAHALATRLVVDWSGPADMLSGLLCDAVDALEQQVAAADLPERDREALEHDLLLWTDDLRRACLMANSLAVAEFRSACQDDPDALGAFASRDEREIALWMLVFRDKIFRDVELHLAFQSKTHGKFWKRHRIQPGLELTRERVRLEQFCHAVAQLYKKSGGGDGVHIELSERRSTAGLVDAMSSFQLTLYVEGPVTALTHFTQSHFTRVTTRVALESALVYHPATGEVETVVKGGAKNHGAMLELFGEHVVQQDLAPERIEPQRYHLNALRDDLQPYEDWSIHGVDRVRLRRARLAPAAGSGVSFTVEASPDKDQDDAIRIARKALKVEHMFEAEYHLEAATVIVYTQAADGGRAGHFSFNIRASGASTIKNLSLRNQVLARKVLQALMVIDAEDDLIATMSIPREAIAA</sequence>